<feature type="region of interest" description="Disordered" evidence="1">
    <location>
        <begin position="66"/>
        <end position="141"/>
    </location>
</feature>
<name>A4VKE1_STUS1</name>
<evidence type="ECO:0000313" key="2">
    <source>
        <dbReference type="EMBL" id="ABP79442.1"/>
    </source>
</evidence>
<feature type="compositionally biased region" description="Basic and acidic residues" evidence="1">
    <location>
        <begin position="91"/>
        <end position="100"/>
    </location>
</feature>
<organism evidence="2 3">
    <name type="scientific">Stutzerimonas stutzeri (strain A1501)</name>
    <name type="common">Pseudomonas stutzeri</name>
    <dbReference type="NCBI Taxonomy" id="379731"/>
    <lineage>
        <taxon>Bacteria</taxon>
        <taxon>Pseudomonadati</taxon>
        <taxon>Pseudomonadota</taxon>
        <taxon>Gammaproteobacteria</taxon>
        <taxon>Pseudomonadales</taxon>
        <taxon>Pseudomonadaceae</taxon>
        <taxon>Stutzerimonas</taxon>
    </lineage>
</organism>
<proteinExistence type="predicted"/>
<evidence type="ECO:0000313" key="3">
    <source>
        <dbReference type="Proteomes" id="UP000000233"/>
    </source>
</evidence>
<dbReference type="eggNOG" id="ENOG5031FT3">
    <property type="taxonomic scope" value="Bacteria"/>
</dbReference>
<protein>
    <submittedName>
        <fullName evidence="2">Uncharacterized protein</fullName>
    </submittedName>
</protein>
<accession>A4VKE1</accession>
<gene>
    <name evidence="2" type="ordered locus">PST_1766</name>
</gene>
<dbReference type="HOGENOM" id="CLU_167586_0_0_6"/>
<dbReference type="EMBL" id="CP000304">
    <property type="protein sequence ID" value="ABP79442.1"/>
    <property type="molecule type" value="Genomic_DNA"/>
</dbReference>
<keyword evidence="3" id="KW-1185">Reference proteome</keyword>
<feature type="compositionally biased region" description="Gly residues" evidence="1">
    <location>
        <begin position="79"/>
        <end position="88"/>
    </location>
</feature>
<evidence type="ECO:0000256" key="1">
    <source>
        <dbReference type="SAM" id="MobiDB-lite"/>
    </source>
</evidence>
<dbReference type="AlphaFoldDB" id="A4VKE1"/>
<feature type="region of interest" description="Disordered" evidence="1">
    <location>
        <begin position="1"/>
        <end position="22"/>
    </location>
</feature>
<feature type="compositionally biased region" description="Basic residues" evidence="1">
    <location>
        <begin position="131"/>
        <end position="141"/>
    </location>
</feature>
<sequence length="141" mass="14646">MTPVAKSGSGAPSVASHRTQGEGCCQTFRRTNAEVPVMRIPTTLLLALLASTAGAQSLELPFAGVPVAQNTGAPDRGAAGNGSMGIGSGVEHLDEAERTDQGGSRQPSGEQLDDDSAEPGHGGNETDMEHRRRPKLERRSD</sequence>
<dbReference type="KEGG" id="psa:PST_1766"/>
<dbReference type="Proteomes" id="UP000000233">
    <property type="component" value="Chromosome"/>
</dbReference>
<reference evidence="2 3" key="1">
    <citation type="journal article" date="2008" name="Proc. Natl. Acad. Sci. U.S.A.">
        <title>Nitrogen fixation island and rhizosphere competence traits in the genome of root-associated Pseudomonas stutzeri A1501.</title>
        <authorList>
            <person name="Yan Y."/>
            <person name="Yang J."/>
            <person name="Dou Y."/>
            <person name="Chen M."/>
            <person name="Ping S."/>
            <person name="Peng J."/>
            <person name="Lu W."/>
            <person name="Zhang W."/>
            <person name="Yao Z."/>
            <person name="Li H."/>
            <person name="Liu W."/>
            <person name="He S."/>
            <person name="Geng L."/>
            <person name="Zhang X."/>
            <person name="Yang F."/>
            <person name="Yu H."/>
            <person name="Zhan Y."/>
            <person name="Li D."/>
            <person name="Lin Z."/>
            <person name="Wang Y."/>
            <person name="Elmerich C."/>
            <person name="Lin M."/>
            <person name="Jin Q."/>
        </authorList>
    </citation>
    <scope>NUCLEOTIDE SEQUENCE [LARGE SCALE GENOMIC DNA]</scope>
    <source>
        <strain evidence="2 3">A1501</strain>
    </source>
</reference>